<evidence type="ECO:0000313" key="3">
    <source>
        <dbReference type="EMBL" id="SDC89903.1"/>
    </source>
</evidence>
<keyword evidence="1" id="KW-0238">DNA-binding</keyword>
<proteinExistence type="predicted"/>
<dbReference type="SMART" id="SM00422">
    <property type="entry name" value="HTH_MERR"/>
    <property type="match status" value="1"/>
</dbReference>
<name>A0A1G6QC83_9MICO</name>
<dbReference type="GO" id="GO:0003677">
    <property type="term" value="F:DNA binding"/>
    <property type="evidence" value="ECO:0007669"/>
    <property type="project" value="UniProtKB-KW"/>
</dbReference>
<dbReference type="Gene3D" id="1.10.1660.10">
    <property type="match status" value="1"/>
</dbReference>
<dbReference type="Pfam" id="PF13411">
    <property type="entry name" value="MerR_1"/>
    <property type="match status" value="1"/>
</dbReference>
<evidence type="ECO:0000256" key="1">
    <source>
        <dbReference type="ARBA" id="ARBA00023125"/>
    </source>
</evidence>
<gene>
    <name evidence="3" type="ORF">SAMN05216418_3241</name>
</gene>
<dbReference type="PROSITE" id="PS50937">
    <property type="entry name" value="HTH_MERR_2"/>
    <property type="match status" value="1"/>
</dbReference>
<dbReference type="PRINTS" id="PR00040">
    <property type="entry name" value="HTHMERR"/>
</dbReference>
<dbReference type="GO" id="GO:0003700">
    <property type="term" value="F:DNA-binding transcription factor activity"/>
    <property type="evidence" value="ECO:0007669"/>
    <property type="project" value="InterPro"/>
</dbReference>
<sequence length="207" mass="21642">MQVRISELSAASGVPVATIKYYLREKLLPEGARTSPTQASYGVAHVQRLGVIRALVDAGVGIAGVRKVIGVLEEPPENPYDLLGAANAAVTPAVSADIDLTAALALLERMGGDVEKCFPDQIAAVAQALAALDRAAFTVPDRVMDAYLTHLSAIAEEELAATPETSIEDAVRYVVLGTALVEPLILALRRVAEQVAASRRFGGALTG</sequence>
<organism evidence="3 4">
    <name type="scientific">Microbacterium enclense</name>
    <dbReference type="NCBI Taxonomy" id="993073"/>
    <lineage>
        <taxon>Bacteria</taxon>
        <taxon>Bacillati</taxon>
        <taxon>Actinomycetota</taxon>
        <taxon>Actinomycetes</taxon>
        <taxon>Micrococcales</taxon>
        <taxon>Microbacteriaceae</taxon>
        <taxon>Microbacterium</taxon>
    </lineage>
</organism>
<evidence type="ECO:0000259" key="2">
    <source>
        <dbReference type="PROSITE" id="PS50937"/>
    </source>
</evidence>
<protein>
    <submittedName>
        <fullName evidence="3">MerR HTH family regulatory protein</fullName>
    </submittedName>
</protein>
<dbReference type="EMBL" id="FMYG01000008">
    <property type="protein sequence ID" value="SDC89903.1"/>
    <property type="molecule type" value="Genomic_DNA"/>
</dbReference>
<dbReference type="Proteomes" id="UP000183203">
    <property type="component" value="Unassembled WGS sequence"/>
</dbReference>
<feature type="domain" description="HTH merR-type" evidence="2">
    <location>
        <begin position="1"/>
        <end position="71"/>
    </location>
</feature>
<dbReference type="InterPro" id="IPR009061">
    <property type="entry name" value="DNA-bd_dom_put_sf"/>
</dbReference>
<dbReference type="PANTHER" id="PTHR30204:SF98">
    <property type="entry name" value="HTH-TYPE TRANSCRIPTIONAL REGULATOR ADHR"/>
    <property type="match status" value="1"/>
</dbReference>
<reference evidence="3 4" key="1">
    <citation type="submission" date="2016-09" db="EMBL/GenBank/DDBJ databases">
        <authorList>
            <person name="Capua I."/>
            <person name="De Benedictis P."/>
            <person name="Joannis T."/>
            <person name="Lombin L.H."/>
            <person name="Cattoli G."/>
        </authorList>
    </citation>
    <scope>NUCLEOTIDE SEQUENCE [LARGE SCALE GENOMIC DNA]</scope>
    <source>
        <strain evidence="3 4">NIO-1002</strain>
    </source>
</reference>
<evidence type="ECO:0000313" key="4">
    <source>
        <dbReference type="Proteomes" id="UP000183203"/>
    </source>
</evidence>
<dbReference type="STRING" id="993073.AS029_14775"/>
<dbReference type="InterPro" id="IPR000551">
    <property type="entry name" value="MerR-type_HTH_dom"/>
</dbReference>
<dbReference type="SUPFAM" id="SSF46955">
    <property type="entry name" value="Putative DNA-binding domain"/>
    <property type="match status" value="1"/>
</dbReference>
<dbReference type="InterPro" id="IPR047057">
    <property type="entry name" value="MerR_fam"/>
</dbReference>
<accession>A0A1G6QC83</accession>
<dbReference type="PANTHER" id="PTHR30204">
    <property type="entry name" value="REDOX-CYCLING DRUG-SENSING TRANSCRIPTIONAL ACTIVATOR SOXR"/>
    <property type="match status" value="1"/>
</dbReference>
<dbReference type="AlphaFoldDB" id="A0A1G6QC83"/>